<comment type="caution">
    <text evidence="2">The sequence shown here is derived from an EMBL/GenBank/DDBJ whole genome shotgun (WGS) entry which is preliminary data.</text>
</comment>
<protein>
    <submittedName>
        <fullName evidence="2">Uncharacterized protein</fullName>
    </submittedName>
</protein>
<evidence type="ECO:0000313" key="2">
    <source>
        <dbReference type="EMBL" id="KKT52999.1"/>
    </source>
</evidence>
<keyword evidence="1" id="KW-0472">Membrane</keyword>
<dbReference type="AlphaFoldDB" id="A0A0G1KYL1"/>
<name>A0A0G1KYL1_UNCK3</name>
<feature type="transmembrane region" description="Helical" evidence="1">
    <location>
        <begin position="20"/>
        <end position="39"/>
    </location>
</feature>
<organism evidence="2 3">
    <name type="scientific">candidate division Kazan bacterium GW2011_GWA1_44_22</name>
    <dbReference type="NCBI Taxonomy" id="1620410"/>
    <lineage>
        <taxon>Bacteria</taxon>
        <taxon>Bacteria division Kazan-3B-28</taxon>
    </lineage>
</organism>
<proteinExistence type="predicted"/>
<dbReference type="Proteomes" id="UP000034752">
    <property type="component" value="Unassembled WGS sequence"/>
</dbReference>
<reference evidence="2 3" key="1">
    <citation type="journal article" date="2015" name="Nature">
        <title>rRNA introns, odd ribosomes, and small enigmatic genomes across a large radiation of phyla.</title>
        <authorList>
            <person name="Brown C.T."/>
            <person name="Hug L.A."/>
            <person name="Thomas B.C."/>
            <person name="Sharon I."/>
            <person name="Castelle C.J."/>
            <person name="Singh A."/>
            <person name="Wilkins M.J."/>
            <person name="Williams K.H."/>
            <person name="Banfield J.F."/>
        </authorList>
    </citation>
    <scope>NUCLEOTIDE SEQUENCE [LARGE SCALE GENOMIC DNA]</scope>
</reference>
<keyword evidence="1" id="KW-1133">Transmembrane helix</keyword>
<dbReference type="PROSITE" id="PS51257">
    <property type="entry name" value="PROKAR_LIPOPROTEIN"/>
    <property type="match status" value="1"/>
</dbReference>
<accession>A0A0G1KYL1</accession>
<sequence>MKVFILPVISDFRPTLSNILLVILACPGSYGLIIIRFWSQPIFIGLPRMTDLWAAYC</sequence>
<keyword evidence="1" id="KW-0812">Transmembrane</keyword>
<gene>
    <name evidence="2" type="ORF">VE96_C0004G0011</name>
</gene>
<dbReference type="EMBL" id="LCIJ01000004">
    <property type="protein sequence ID" value="KKT52999.1"/>
    <property type="molecule type" value="Genomic_DNA"/>
</dbReference>
<evidence type="ECO:0000256" key="1">
    <source>
        <dbReference type="SAM" id="Phobius"/>
    </source>
</evidence>
<evidence type="ECO:0000313" key="3">
    <source>
        <dbReference type="Proteomes" id="UP000034752"/>
    </source>
</evidence>